<dbReference type="GO" id="GO:0080044">
    <property type="term" value="F:quercetin 7-O-glucosyltransferase activity"/>
    <property type="evidence" value="ECO:0007669"/>
    <property type="project" value="TreeGrafter"/>
</dbReference>
<dbReference type="Proteomes" id="UP000595140">
    <property type="component" value="Unassembled WGS sequence"/>
</dbReference>
<sequence length="225" mass="24602">MDVIAIPLPYQGQINPMLRLCNCLSARGVKVTLLLTHSVAKSMQSSLSDQAAAAVEFISDGTDVGDPPRSFGEYVACMRAAVSEDVTAVLEKKKKSGGGGEGVVVYDSFMPWLVEVGRAAGFRVAAFFTQTASVCSIHCYHRRMAMLQGGRRRAEQEEEERVLRFPCLPEMDSGDLPSYSYFGEIAEEVAVFAGNQASNMHQADCLLFNTFDALEPEVIKDYVLI</sequence>
<name>A0A484LGT9_9ASTE</name>
<dbReference type="OrthoDB" id="5835829at2759"/>
<evidence type="ECO:0000313" key="3">
    <source>
        <dbReference type="Proteomes" id="UP000595140"/>
    </source>
</evidence>
<gene>
    <name evidence="2" type="ORF">CCAM_LOCUS17347</name>
</gene>
<keyword evidence="3" id="KW-1185">Reference proteome</keyword>
<dbReference type="PANTHER" id="PTHR11926:SF1560">
    <property type="entry name" value="UDP-GLYCOSYLTRANSFERASE 74E1-RELATED"/>
    <property type="match status" value="1"/>
</dbReference>
<organism evidence="2 3">
    <name type="scientific">Cuscuta campestris</name>
    <dbReference type="NCBI Taxonomy" id="132261"/>
    <lineage>
        <taxon>Eukaryota</taxon>
        <taxon>Viridiplantae</taxon>
        <taxon>Streptophyta</taxon>
        <taxon>Embryophyta</taxon>
        <taxon>Tracheophyta</taxon>
        <taxon>Spermatophyta</taxon>
        <taxon>Magnoliopsida</taxon>
        <taxon>eudicotyledons</taxon>
        <taxon>Gunneridae</taxon>
        <taxon>Pentapetalae</taxon>
        <taxon>asterids</taxon>
        <taxon>lamiids</taxon>
        <taxon>Solanales</taxon>
        <taxon>Convolvulaceae</taxon>
        <taxon>Cuscuteae</taxon>
        <taxon>Cuscuta</taxon>
        <taxon>Cuscuta subgen. Grammica</taxon>
        <taxon>Cuscuta sect. Cleistogrammica</taxon>
    </lineage>
</organism>
<dbReference type="SUPFAM" id="SSF53756">
    <property type="entry name" value="UDP-Glycosyltransferase/glycogen phosphorylase"/>
    <property type="match status" value="1"/>
</dbReference>
<proteinExistence type="inferred from homology"/>
<evidence type="ECO:0000313" key="2">
    <source>
        <dbReference type="EMBL" id="VFQ75571.1"/>
    </source>
</evidence>
<protein>
    <submittedName>
        <fullName evidence="2">Uncharacterized protein</fullName>
    </submittedName>
</protein>
<dbReference type="GO" id="GO:0080043">
    <property type="term" value="F:quercetin 3-O-glucosyltransferase activity"/>
    <property type="evidence" value="ECO:0007669"/>
    <property type="project" value="TreeGrafter"/>
</dbReference>
<dbReference type="EMBL" id="OOIL02001451">
    <property type="protein sequence ID" value="VFQ75571.1"/>
    <property type="molecule type" value="Genomic_DNA"/>
</dbReference>
<dbReference type="AlphaFoldDB" id="A0A484LGT9"/>
<dbReference type="PANTHER" id="PTHR11926">
    <property type="entry name" value="GLUCOSYL/GLUCURONOSYL TRANSFERASES"/>
    <property type="match status" value="1"/>
</dbReference>
<comment type="similarity">
    <text evidence="1">Belongs to the UDP-glycosyltransferase family.</text>
</comment>
<dbReference type="Gene3D" id="3.40.50.2000">
    <property type="entry name" value="Glycogen Phosphorylase B"/>
    <property type="match status" value="1"/>
</dbReference>
<accession>A0A484LGT9</accession>
<evidence type="ECO:0000256" key="1">
    <source>
        <dbReference type="ARBA" id="ARBA00009995"/>
    </source>
</evidence>
<reference evidence="2 3" key="1">
    <citation type="submission" date="2018-04" db="EMBL/GenBank/DDBJ databases">
        <authorList>
            <person name="Vogel A."/>
        </authorList>
    </citation>
    <scope>NUCLEOTIDE SEQUENCE [LARGE SCALE GENOMIC DNA]</scope>
</reference>